<dbReference type="Gene3D" id="3.40.50.300">
    <property type="entry name" value="P-loop containing nucleotide triphosphate hydrolases"/>
    <property type="match status" value="1"/>
</dbReference>
<keyword evidence="8" id="KW-0539">Nucleus</keyword>
<feature type="compositionally biased region" description="Polar residues" evidence="13">
    <location>
        <begin position="405"/>
        <end position="428"/>
    </location>
</feature>
<evidence type="ECO:0000256" key="12">
    <source>
        <dbReference type="ARBA" id="ARBA00083294"/>
    </source>
</evidence>
<dbReference type="AlphaFoldDB" id="A0AAV1J3P3"/>
<keyword evidence="2" id="KW-0488">Methylation</keyword>
<evidence type="ECO:0000256" key="9">
    <source>
        <dbReference type="ARBA" id="ARBA00058677"/>
    </source>
</evidence>
<evidence type="ECO:0000256" key="5">
    <source>
        <dbReference type="ARBA" id="ARBA00022843"/>
    </source>
</evidence>
<feature type="compositionally biased region" description="Polar residues" evidence="13">
    <location>
        <begin position="244"/>
        <end position="270"/>
    </location>
</feature>
<evidence type="ECO:0000256" key="7">
    <source>
        <dbReference type="ARBA" id="ARBA00023163"/>
    </source>
</evidence>
<keyword evidence="6" id="KW-0805">Transcription regulation</keyword>
<evidence type="ECO:0000313" key="16">
    <source>
        <dbReference type="Proteomes" id="UP001497472"/>
    </source>
</evidence>
<organism evidence="15 16">
    <name type="scientific">Leptosia nina</name>
    <dbReference type="NCBI Taxonomy" id="320188"/>
    <lineage>
        <taxon>Eukaryota</taxon>
        <taxon>Metazoa</taxon>
        <taxon>Ecdysozoa</taxon>
        <taxon>Arthropoda</taxon>
        <taxon>Hexapoda</taxon>
        <taxon>Insecta</taxon>
        <taxon>Pterygota</taxon>
        <taxon>Neoptera</taxon>
        <taxon>Endopterygota</taxon>
        <taxon>Lepidoptera</taxon>
        <taxon>Glossata</taxon>
        <taxon>Ditrysia</taxon>
        <taxon>Papilionoidea</taxon>
        <taxon>Pieridae</taxon>
        <taxon>Pierinae</taxon>
        <taxon>Leptosia</taxon>
    </lineage>
</organism>
<dbReference type="SUPFAM" id="SSF52540">
    <property type="entry name" value="P-loop containing nucleoside triphosphate hydrolases"/>
    <property type="match status" value="1"/>
</dbReference>
<protein>
    <recommendedName>
        <fullName evidence="11">YLP motif-containing protein 1</fullName>
    </recommendedName>
    <alternativeName>
        <fullName evidence="12">Nuclear protein ZAP3</fullName>
    </alternativeName>
</protein>
<feature type="domain" description="YLPM1-like spectrin repeat" evidence="14">
    <location>
        <begin position="132"/>
        <end position="222"/>
    </location>
</feature>
<accession>A0AAV1J3P3</accession>
<keyword evidence="3" id="KW-0678">Repressor</keyword>
<evidence type="ECO:0000256" key="8">
    <source>
        <dbReference type="ARBA" id="ARBA00023242"/>
    </source>
</evidence>
<dbReference type="Proteomes" id="UP001497472">
    <property type="component" value="Unassembled WGS sequence"/>
</dbReference>
<dbReference type="InterPro" id="IPR027417">
    <property type="entry name" value="P-loop_NTPase"/>
</dbReference>
<comment type="subcellular location">
    <subcellularLocation>
        <location evidence="1">Nucleus speckle</location>
    </subcellularLocation>
</comment>
<evidence type="ECO:0000256" key="10">
    <source>
        <dbReference type="ARBA" id="ARBA00065932"/>
    </source>
</evidence>
<feature type="region of interest" description="Disordered" evidence="13">
    <location>
        <begin position="73"/>
        <end position="149"/>
    </location>
</feature>
<feature type="region of interest" description="Disordered" evidence="13">
    <location>
        <begin position="244"/>
        <end position="287"/>
    </location>
</feature>
<keyword evidence="16" id="KW-1185">Reference proteome</keyword>
<dbReference type="Pfam" id="PF26583">
    <property type="entry name" value="Spectrin_YLPM1"/>
    <property type="match status" value="1"/>
</dbReference>
<comment type="caution">
    <text evidence="15">The sequence shown here is derived from an EMBL/GenBank/DDBJ whole genome shotgun (WGS) entry which is preliminary data.</text>
</comment>
<evidence type="ECO:0000313" key="15">
    <source>
        <dbReference type="EMBL" id="CAK1543071.1"/>
    </source>
</evidence>
<feature type="compositionally biased region" description="Polar residues" evidence="13">
    <location>
        <begin position="119"/>
        <end position="149"/>
    </location>
</feature>
<dbReference type="GO" id="GO:0016607">
    <property type="term" value="C:nuclear speck"/>
    <property type="evidence" value="ECO:0007669"/>
    <property type="project" value="UniProtKB-SubCell"/>
</dbReference>
<feature type="region of interest" description="Disordered" evidence="13">
    <location>
        <begin position="768"/>
        <end position="793"/>
    </location>
</feature>
<dbReference type="PANTHER" id="PTHR13413:SF0">
    <property type="entry name" value="YLP MOTIF-CONTAINING PROTEIN 1"/>
    <property type="match status" value="1"/>
</dbReference>
<feature type="compositionally biased region" description="Polar residues" evidence="13">
    <location>
        <begin position="435"/>
        <end position="462"/>
    </location>
</feature>
<feature type="compositionally biased region" description="Basic and acidic residues" evidence="13">
    <location>
        <begin position="815"/>
        <end position="857"/>
    </location>
</feature>
<dbReference type="GO" id="GO:0032204">
    <property type="term" value="P:regulation of telomere maintenance"/>
    <property type="evidence" value="ECO:0007669"/>
    <property type="project" value="TreeGrafter"/>
</dbReference>
<keyword evidence="7" id="KW-0804">Transcription</keyword>
<dbReference type="PANTHER" id="PTHR13413">
    <property type="entry name" value="YLP MOTIF CONTAINING PROTEIN NUCLEAR PROTEIN ZAP"/>
    <property type="match status" value="1"/>
</dbReference>
<evidence type="ECO:0000256" key="13">
    <source>
        <dbReference type="SAM" id="MobiDB-lite"/>
    </source>
</evidence>
<feature type="compositionally biased region" description="Polar residues" evidence="13">
    <location>
        <begin position="520"/>
        <end position="539"/>
    </location>
</feature>
<dbReference type="EMBL" id="CAVLEF010000004">
    <property type="protein sequence ID" value="CAK1543071.1"/>
    <property type="molecule type" value="Genomic_DNA"/>
</dbReference>
<evidence type="ECO:0000256" key="3">
    <source>
        <dbReference type="ARBA" id="ARBA00022491"/>
    </source>
</evidence>
<evidence type="ECO:0000259" key="14">
    <source>
        <dbReference type="Pfam" id="PF26583"/>
    </source>
</evidence>
<evidence type="ECO:0000256" key="2">
    <source>
        <dbReference type="ARBA" id="ARBA00022481"/>
    </source>
</evidence>
<keyword evidence="5" id="KW-0832">Ubl conjugation</keyword>
<dbReference type="InterPro" id="IPR058903">
    <property type="entry name" value="Spectrin_YLPM1-like"/>
</dbReference>
<evidence type="ECO:0000256" key="4">
    <source>
        <dbReference type="ARBA" id="ARBA00022499"/>
    </source>
</evidence>
<feature type="region of interest" description="Disordered" evidence="13">
    <location>
        <begin position="815"/>
        <end position="879"/>
    </location>
</feature>
<feature type="region of interest" description="Disordered" evidence="13">
    <location>
        <begin position="396"/>
        <end position="539"/>
    </location>
</feature>
<feature type="region of interest" description="Disordered" evidence="13">
    <location>
        <begin position="686"/>
        <end position="755"/>
    </location>
</feature>
<comment type="function">
    <text evidence="9">Plays a role in the reduction of telomerase activity during differentiation of embryonic stem cells by binding to the core promoter of TERT and controlling its down-regulation.</text>
</comment>
<comment type="subunit">
    <text evidence="10">Interacts with PPP1CA and NCOA5. Forms a complex with ILF2, ILF3, KHDRBS1, RBMX, NCOA5 and PPP1CA.</text>
</comment>
<evidence type="ECO:0000256" key="11">
    <source>
        <dbReference type="ARBA" id="ARBA00068971"/>
    </source>
</evidence>
<name>A0AAV1J3P3_9NEOP</name>
<proteinExistence type="predicted"/>
<reference evidence="15 16" key="1">
    <citation type="submission" date="2023-11" db="EMBL/GenBank/DDBJ databases">
        <authorList>
            <person name="Okamura Y."/>
        </authorList>
    </citation>
    <scope>NUCLEOTIDE SEQUENCE [LARGE SCALE GENOMIC DNA]</scope>
</reference>
<keyword evidence="4" id="KW-1017">Isopeptide bond</keyword>
<dbReference type="FunFam" id="3.40.50.300:FF:000399">
    <property type="entry name" value="YLP motif containing 1"/>
    <property type="match status" value="1"/>
</dbReference>
<dbReference type="InterPro" id="IPR026314">
    <property type="entry name" value="YLP_motif_con_p1"/>
</dbReference>
<feature type="compositionally biased region" description="Pro residues" evidence="13">
    <location>
        <begin position="78"/>
        <end position="97"/>
    </location>
</feature>
<sequence>MAWQIPAAAQWNPAGVPMAPDPSNMNMGSITPDQWTLMQQQNWHQWAQWQQQYAQWQTQYGEKFSKQMMQNMGVAPQPSAPLPAPLPPDKPPPPPPPHENDQPLYGTKPPAPSMPMQPYSANAGNSTLNTGNNQNWSHNADNLRNDTVQTPSTINNEALKKLAEEEHLFDIQFQKWEEEIEKWKKENVNHPDKRAYSEYEQKFEACRAQLLERRQQMNLKRAQLLGNVSNTASTVTAGNNITAPIQNANLKPNNQPNQISKPPQSYQHNNNTRHDYNRGNNKNMEPQDRYDSYVANESYTSHGRNQNYPPIENQDYTQVGAASSFFPNNEAPKGIPGLDLVPETEKAPEQVVVDITEEHREEQVKPKAPDYSTISQGINNILGDEKIMNILSMMQSRKPGDNYPNIGQENASANLSGPPTDAYQNQNDYYGRSEFNGTQQGSGYQNRHQQASNYDNRSQKYNIDNRSDDSGSYGNRPTPHNFDNRPPSNNFSIRPPPLMNFATRQPPHNFDTSQPPPNYDNMQNNTFHNRPQNSNYDKTNQQNANYQIKSNYQNNSQDAYEQGYNESNTRVNYDQYQGNVPPERRQGTVNRPAPRPLLEINPLMDNQMLGFDQRRIQANVNAPLPQKPTWPEEPLFTPSIIVEYEHQSLRLKAREFIEPVHTFDYDHKSKDEDIKRNFEKEVEELYTREPRTSEKENSRFSRDSYTRDYDRRPSKNVYDDYRQRPRDDPYPHRDDRAKTDNRMDDRSHDDRDRTHRRDDFRERDVNRDRDRDFRRDREREDNDFGRDRGSGRRDVIRDRDFGRERDYGRGRDNVRDRVRDIDSSRDRDSGRYPDKQREAVRSRSRDRDVRKRDHSVESEASNSSKKSKSLPVAMPQRQPQKHVVMIDDLLEEPGRSMRPQKIVIILRGPPGSGKSYLAKLIRDKEAEHGSTVRIMSIDDYFMQEGEIEEKDPTTGKTAKKPSLKYEYDAASEETYITSLKRAFKRSITDGYFSFLIFDAVNDQLKCYADMWNFGRQNGFQVYICTMDLDPQTCHKRNIHNRSLEDIENICARFFPTPAHHLHLDPTTLLQSAAITEVTMEDAVSMEDVQETEQVENSFTSKWERMDDVNQLARLDGTSKPLRPKLSMEDYLQLDEWTPNKAKPGKKTVRWADIEESREQEKMRAIGFVVGQTDWNRMTDPTMGSSALTKTKYIERVTRN</sequence>
<feature type="region of interest" description="Disordered" evidence="13">
    <location>
        <begin position="577"/>
        <end position="598"/>
    </location>
</feature>
<evidence type="ECO:0000256" key="6">
    <source>
        <dbReference type="ARBA" id="ARBA00023015"/>
    </source>
</evidence>
<gene>
    <name evidence="15" type="ORF">LNINA_LOCUS2911</name>
</gene>
<evidence type="ECO:0000256" key="1">
    <source>
        <dbReference type="ARBA" id="ARBA00004324"/>
    </source>
</evidence>